<accession>A0A8R1U8T1</accession>
<evidence type="ECO:0000313" key="4">
    <source>
        <dbReference type="Proteomes" id="UP000005239"/>
    </source>
</evidence>
<evidence type="ECO:0000256" key="1">
    <source>
        <dbReference type="SAM" id="MobiDB-lite"/>
    </source>
</evidence>
<dbReference type="Pfam" id="PF04424">
    <property type="entry name" value="MINDY_DUB"/>
    <property type="match status" value="1"/>
</dbReference>
<dbReference type="PANTHER" id="PTHR39369">
    <property type="entry name" value="LIN-24 (TWENTY-FOUR) LIKE"/>
    <property type="match status" value="1"/>
</dbReference>
<dbReference type="AlphaFoldDB" id="A0A8R1U8T1"/>
<reference evidence="3" key="2">
    <citation type="submission" date="2022-06" db="UniProtKB">
        <authorList>
            <consortium name="EnsemblMetazoa"/>
        </authorList>
    </citation>
    <scope>IDENTIFICATION</scope>
    <source>
        <strain evidence="3">PS312</strain>
    </source>
</reference>
<reference evidence="4" key="1">
    <citation type="journal article" date="2008" name="Nat. Genet.">
        <title>The Pristionchus pacificus genome provides a unique perspective on nematode lifestyle and parasitism.</title>
        <authorList>
            <person name="Dieterich C."/>
            <person name="Clifton S.W."/>
            <person name="Schuster L.N."/>
            <person name="Chinwalla A."/>
            <person name="Delehaunty K."/>
            <person name="Dinkelacker I."/>
            <person name="Fulton L."/>
            <person name="Fulton R."/>
            <person name="Godfrey J."/>
            <person name="Minx P."/>
            <person name="Mitreva M."/>
            <person name="Roeseler W."/>
            <person name="Tian H."/>
            <person name="Witte H."/>
            <person name="Yang S.P."/>
            <person name="Wilson R.K."/>
            <person name="Sommer R.J."/>
        </authorList>
    </citation>
    <scope>NUCLEOTIDE SEQUENCE [LARGE SCALE GENOMIC DNA]</scope>
    <source>
        <strain evidence="4">PS312</strain>
    </source>
</reference>
<evidence type="ECO:0000259" key="2">
    <source>
        <dbReference type="Pfam" id="PF04424"/>
    </source>
</evidence>
<organism evidence="3 4">
    <name type="scientific">Pristionchus pacificus</name>
    <name type="common">Parasitic nematode worm</name>
    <dbReference type="NCBI Taxonomy" id="54126"/>
    <lineage>
        <taxon>Eukaryota</taxon>
        <taxon>Metazoa</taxon>
        <taxon>Ecdysozoa</taxon>
        <taxon>Nematoda</taxon>
        <taxon>Chromadorea</taxon>
        <taxon>Rhabditida</taxon>
        <taxon>Rhabditina</taxon>
        <taxon>Diplogasteromorpha</taxon>
        <taxon>Diplogasteroidea</taxon>
        <taxon>Neodiplogasteridae</taxon>
        <taxon>Pristionchus</taxon>
    </lineage>
</organism>
<dbReference type="GO" id="GO:0004843">
    <property type="term" value="F:cysteine-type deubiquitinase activity"/>
    <property type="evidence" value="ECO:0007669"/>
    <property type="project" value="InterPro"/>
</dbReference>
<dbReference type="PANTHER" id="PTHR39369:SF6">
    <property type="entry name" value="LIN-24 (TWENTY-FOUR) LIKE"/>
    <property type="match status" value="1"/>
</dbReference>
<feature type="region of interest" description="Disordered" evidence="1">
    <location>
        <begin position="404"/>
        <end position="452"/>
    </location>
</feature>
<protein>
    <recommendedName>
        <fullName evidence="2">MINDY deubiquitinase domain-containing protein</fullName>
    </recommendedName>
</protein>
<evidence type="ECO:0000313" key="3">
    <source>
        <dbReference type="EnsemblMetazoa" id="PPA08996.1"/>
    </source>
</evidence>
<proteinExistence type="predicted"/>
<feature type="domain" description="MINDY deubiquitinase" evidence="2">
    <location>
        <begin position="124"/>
        <end position="362"/>
    </location>
</feature>
<sequence>MDDTAPSHSDSPLQPTHERKLEESLARVELVGGRSGNPLSHDEIDMLMAMPTALPTVTTSTTIEDISTPQTTPLSATEPSVEVDPSQFVQDCPLADLSGLTICDPISTLTKVENVQVDDEGDQEYILKEIFFNGRMRKIMTQNQNGPCPLIAVVNALVLRGKFSFNENEWKVSLTRVLDAVGDMILIEKDTRGDNETLDANVESALETLRNSPHGLDVNVRFGKVDDFEFTAVHSIFDILDLNLFHGWIADEGTLSVIGNRAYNEVTASITEDSNEARLIKEWLELNQSQLTFEGLNMLRDRLCDGGVAIMFRNNHFTTITKHEDTIYILLTDMGFICVDALVFESLVDINQSSSFFTNGNFDEVNADGSVKIMSERKMKCDWKGDTSNDLALAVSLQEQEMQLDRERRQAQNRLRNENDERVRNVEQREKEQNQSQRRDENHKKKSSCSLM</sequence>
<dbReference type="GO" id="GO:1990380">
    <property type="term" value="F:K48-linked deubiquitinase activity"/>
    <property type="evidence" value="ECO:0007669"/>
    <property type="project" value="InterPro"/>
</dbReference>
<dbReference type="Proteomes" id="UP000005239">
    <property type="component" value="Unassembled WGS sequence"/>
</dbReference>
<feature type="compositionally biased region" description="Basic and acidic residues" evidence="1">
    <location>
        <begin position="404"/>
        <end position="443"/>
    </location>
</feature>
<keyword evidence="4" id="KW-1185">Reference proteome</keyword>
<dbReference type="EnsemblMetazoa" id="PPA08996.1">
    <property type="protein sequence ID" value="PPA08996.1"/>
    <property type="gene ID" value="WBGene00098550"/>
</dbReference>
<gene>
    <name evidence="3" type="primary">WBGene00098550</name>
</gene>
<name>A0A8R1U8T1_PRIPA</name>
<dbReference type="InterPro" id="IPR033979">
    <property type="entry name" value="MINDY_domain"/>
</dbReference>